<evidence type="ECO:0000313" key="12">
    <source>
        <dbReference type="Proteomes" id="UP000015354"/>
    </source>
</evidence>
<dbReference type="PANTHER" id="PTHR13600:SF21">
    <property type="entry name" value="LEUCINE CARBOXYL METHYLTRANSFERASE 1"/>
    <property type="match status" value="1"/>
</dbReference>
<dbReference type="PANTHER" id="PTHR13600">
    <property type="entry name" value="LEUCINE CARBOXYL METHYLTRANSFERASE"/>
    <property type="match status" value="1"/>
</dbReference>
<dbReference type="EMBL" id="ATMH01004008">
    <property type="protein sequence ID" value="EPY30555.1"/>
    <property type="molecule type" value="Genomic_DNA"/>
</dbReference>
<feature type="binding site" evidence="7">
    <location>
        <position position="162"/>
    </location>
    <ligand>
        <name>S-adenosyl-L-methionine</name>
        <dbReference type="ChEBI" id="CHEBI:59789"/>
    </ligand>
</feature>
<comment type="caution">
    <text evidence="11">The sequence shown here is derived from an EMBL/GenBank/DDBJ whole genome shotgun (WGS) entry which is preliminary data.</text>
</comment>
<proteinExistence type="inferred from homology"/>
<dbReference type="EMBL" id="ATMH01007667">
    <property type="protein sequence ID" value="EPY23543.1"/>
    <property type="molecule type" value="Genomic_DNA"/>
</dbReference>
<evidence type="ECO:0000256" key="6">
    <source>
        <dbReference type="PIRNR" id="PIRNR016305"/>
    </source>
</evidence>
<dbReference type="InterPro" id="IPR007213">
    <property type="entry name" value="Ppm1/Ppm2/Tcmp"/>
</dbReference>
<keyword evidence="3 6" id="KW-0489">Methyltransferase</keyword>
<dbReference type="EMBL" id="ATMH01009301">
    <property type="protein sequence ID" value="EPY19774.1"/>
    <property type="molecule type" value="Genomic_DNA"/>
</dbReference>
<comment type="similarity">
    <text evidence="2 6">Belongs to the methyltransferase superfamily. LCMT family.</text>
</comment>
<evidence type="ECO:0000256" key="1">
    <source>
        <dbReference type="ARBA" id="ARBA00000724"/>
    </source>
</evidence>
<evidence type="ECO:0000313" key="10">
    <source>
        <dbReference type="EMBL" id="EPY30555.1"/>
    </source>
</evidence>
<dbReference type="GO" id="GO:0018423">
    <property type="term" value="F:protein C-terminal leucine carboxyl O-methyltransferase activity"/>
    <property type="evidence" value="ECO:0007669"/>
    <property type="project" value="UniProtKB-EC"/>
</dbReference>
<feature type="binding site" evidence="7">
    <location>
        <position position="50"/>
    </location>
    <ligand>
        <name>S-adenosyl-L-methionine</name>
        <dbReference type="ChEBI" id="CHEBI:59789"/>
    </ligand>
</feature>
<evidence type="ECO:0000313" key="11">
    <source>
        <dbReference type="EMBL" id="EPY33251.1"/>
    </source>
</evidence>
<feature type="binding site" evidence="7">
    <location>
        <begin position="136"/>
        <end position="137"/>
    </location>
    <ligand>
        <name>S-adenosyl-L-methionine</name>
        <dbReference type="ChEBI" id="CHEBI:59789"/>
    </ligand>
</feature>
<dbReference type="Gene3D" id="3.40.50.150">
    <property type="entry name" value="Vaccinia Virus protein VP39"/>
    <property type="match status" value="1"/>
</dbReference>
<dbReference type="InterPro" id="IPR016651">
    <property type="entry name" value="LCMT1"/>
</dbReference>
<dbReference type="AlphaFoldDB" id="S9W1D4"/>
<evidence type="ECO:0000256" key="2">
    <source>
        <dbReference type="ARBA" id="ARBA00010703"/>
    </source>
</evidence>
<dbReference type="EC" id="2.1.1.233" evidence="6"/>
<feature type="binding site" evidence="7">
    <location>
        <position position="76"/>
    </location>
    <ligand>
        <name>S-adenosyl-L-methionine</name>
        <dbReference type="ChEBI" id="CHEBI:59789"/>
    </ligand>
</feature>
<dbReference type="OrthoDB" id="203237at2759"/>
<evidence type="ECO:0000256" key="3">
    <source>
        <dbReference type="ARBA" id="ARBA00022603"/>
    </source>
</evidence>
<reference evidence="11" key="2">
    <citation type="submission" date="2013-03" db="EMBL/GenBank/DDBJ databases">
        <authorList>
            <person name="Motta M.C.M."/>
            <person name="Martins A.C.A."/>
            <person name="Preta C.M.C.C."/>
            <person name="Silva R."/>
            <person name="de Souza S.S."/>
            <person name="Klein C.C."/>
            <person name="de Almeida L.G.P."/>
            <person name="Cunha O.L."/>
            <person name="Colabardini A.C."/>
            <person name="Lima B.A."/>
            <person name="Machado C.R."/>
            <person name="Soares C.M.A."/>
            <person name="de Menezes C.B.A."/>
            <person name="Bartolomeu D.C."/>
            <person name="Grisard E.C."/>
            <person name="Fantinatti-Garboggini F."/>
            <person name="Rodrigues-Luiz G.F."/>
            <person name="Wagner G."/>
            <person name="Goldman G.H."/>
            <person name="Fietto J.L.R."/>
            <person name="Ciapina L.P."/>
            <person name="Brocchi M."/>
            <person name="Elias M.C."/>
            <person name="Goldman M.H.S."/>
            <person name="Sagot M.-F."/>
            <person name="Pereira M."/>
            <person name="Stoco P.H."/>
            <person name="Teixeira S.M.R."/>
            <person name="de Mendonca-Neto R.P."/>
            <person name="Maciel T.E.F."/>
            <person name="Mendes T.A.O."/>
            <person name="Urmenyi T.P."/>
            <person name="Teixeira M.M.G."/>
            <person name="de Camargo E.F.P."/>
            <person name="de Sousa W."/>
            <person name="Schenkman S."/>
            <person name="de Vasconcelos A.T.R."/>
        </authorList>
    </citation>
    <scope>NUCLEOTIDE SEQUENCE</scope>
</reference>
<evidence type="ECO:0000313" key="8">
    <source>
        <dbReference type="EMBL" id="EPY19774.1"/>
    </source>
</evidence>
<dbReference type="Pfam" id="PF04072">
    <property type="entry name" value="LCM"/>
    <property type="match status" value="1"/>
</dbReference>
<dbReference type="GO" id="GO:0032259">
    <property type="term" value="P:methylation"/>
    <property type="evidence" value="ECO:0007669"/>
    <property type="project" value="UniProtKB-KW"/>
</dbReference>
<evidence type="ECO:0000256" key="4">
    <source>
        <dbReference type="ARBA" id="ARBA00022679"/>
    </source>
</evidence>
<keyword evidence="5 6" id="KW-0949">S-adenosyl-L-methionine</keyword>
<sequence>MALQKTARSACSRKVHCVAKKYLEDPFASFFAQDNTIVNSPLMNRGTWLRTVAIQNCVTSFYKQCGGVPIQVISFGAGVDTLYFRLRKENPNLKLAKFVELDFADLVREKELIIKKNSIFSSCIGDDDNYALLPCDLRKPEAITALLKKHVTPGIPTILLAEMVFVYIEASITTELLRQTLENVLEGDRTPVEFISYDAMQPSDRFGQMMVDNLDAIGASLKGIHDLPTTEAHEARAKEVGFSHVKAFSMKKLYLLVPTEQQRWMNKLEMIDDWDEWNLVHEHYCFVIATTANVELPQIFESS</sequence>
<organism evidence="11 12">
    <name type="scientific">Strigomonas culicis</name>
    <dbReference type="NCBI Taxonomy" id="28005"/>
    <lineage>
        <taxon>Eukaryota</taxon>
        <taxon>Discoba</taxon>
        <taxon>Euglenozoa</taxon>
        <taxon>Kinetoplastea</taxon>
        <taxon>Metakinetoplastina</taxon>
        <taxon>Trypanosomatida</taxon>
        <taxon>Trypanosomatidae</taxon>
        <taxon>Strigomonadinae</taxon>
        <taxon>Strigomonas</taxon>
    </lineage>
</organism>
<name>S9W1D4_9TRYP</name>
<dbReference type="Proteomes" id="UP000015354">
    <property type="component" value="Unassembled WGS sequence"/>
</dbReference>
<evidence type="ECO:0000313" key="9">
    <source>
        <dbReference type="EMBL" id="EPY23543.1"/>
    </source>
</evidence>
<evidence type="ECO:0000256" key="5">
    <source>
        <dbReference type="ARBA" id="ARBA00022691"/>
    </source>
</evidence>
<accession>S9W1D4</accession>
<reference evidence="11 12" key="1">
    <citation type="journal article" date="2013" name="PLoS ONE">
        <title>Predicting the Proteins of Angomonas deanei, Strigomonas culicis and Their Respective Endosymbionts Reveals New Aspects of the Trypanosomatidae Family.</title>
        <authorList>
            <person name="Motta M.C."/>
            <person name="Martins A.C."/>
            <person name="de Souza S.S."/>
            <person name="Catta-Preta C.M."/>
            <person name="Silva R."/>
            <person name="Klein C.C."/>
            <person name="de Almeida L.G."/>
            <person name="de Lima Cunha O."/>
            <person name="Ciapina L.P."/>
            <person name="Brocchi M."/>
            <person name="Colabardini A.C."/>
            <person name="de Araujo Lima B."/>
            <person name="Machado C.R."/>
            <person name="de Almeida Soares C.M."/>
            <person name="Probst C.M."/>
            <person name="de Menezes C.B."/>
            <person name="Thompson C.E."/>
            <person name="Bartholomeu D.C."/>
            <person name="Gradia D.F."/>
            <person name="Pavoni D.P."/>
            <person name="Grisard E.C."/>
            <person name="Fantinatti-Garboggini F."/>
            <person name="Marchini F.K."/>
            <person name="Rodrigues-Luiz G.F."/>
            <person name="Wagner G."/>
            <person name="Goldman G.H."/>
            <person name="Fietto J.L."/>
            <person name="Elias M.C."/>
            <person name="Goldman M.H."/>
            <person name="Sagot M.F."/>
            <person name="Pereira M."/>
            <person name="Stoco P.H."/>
            <person name="de Mendonca-Neto R.P."/>
            <person name="Teixeira S.M."/>
            <person name="Maciel T.E."/>
            <person name="de Oliveira Mendes T.A."/>
            <person name="Urmenyi T.P."/>
            <person name="de Souza W."/>
            <person name="Schenkman S."/>
            <person name="de Vasconcelos A.T."/>
        </authorList>
    </citation>
    <scope>NUCLEOTIDE SEQUENCE [LARGE SCALE GENOMIC DNA]</scope>
</reference>
<dbReference type="InterPro" id="IPR029063">
    <property type="entry name" value="SAM-dependent_MTases_sf"/>
</dbReference>
<comment type="catalytic activity">
    <reaction evidence="1 6">
        <text>[phosphatase 2A protein]-C-terminal L-leucine + S-adenosyl-L-methionine = [phosphatase 2A protein]-C-terminal L-leucine methyl ester + S-adenosyl-L-homocysteine</text>
        <dbReference type="Rhea" id="RHEA:48544"/>
        <dbReference type="Rhea" id="RHEA-COMP:12134"/>
        <dbReference type="Rhea" id="RHEA-COMP:12135"/>
        <dbReference type="ChEBI" id="CHEBI:57856"/>
        <dbReference type="ChEBI" id="CHEBI:59789"/>
        <dbReference type="ChEBI" id="CHEBI:90516"/>
        <dbReference type="ChEBI" id="CHEBI:90517"/>
        <dbReference type="EC" id="2.1.1.233"/>
    </reaction>
</comment>
<comment type="function">
    <text evidence="6">Methylates the carboxyl group of the C-terminal leucine residue of protein phosphatase 2A catalytic subunits to form alpha-leucine ester residues.</text>
</comment>
<keyword evidence="12" id="KW-1185">Reference proteome</keyword>
<dbReference type="EMBL" id="ATMH01002377">
    <property type="protein sequence ID" value="EPY33251.1"/>
    <property type="molecule type" value="Genomic_DNA"/>
</dbReference>
<gene>
    <name evidence="11" type="ORF">STCU_02377</name>
    <name evidence="10" type="ORF">STCU_04008</name>
    <name evidence="9" type="ORF">STCU_07667</name>
    <name evidence="8" type="ORF">STCU_09301</name>
</gene>
<keyword evidence="4 6" id="KW-0808">Transferase</keyword>
<dbReference type="SUPFAM" id="SSF53335">
    <property type="entry name" value="S-adenosyl-L-methionine-dependent methyltransferases"/>
    <property type="match status" value="1"/>
</dbReference>
<evidence type="ECO:0000256" key="7">
    <source>
        <dbReference type="PIRSR" id="PIRSR016305-1"/>
    </source>
</evidence>
<dbReference type="PIRSF" id="PIRSF016305">
    <property type="entry name" value="LCM_mtfrase"/>
    <property type="match status" value="1"/>
</dbReference>
<protein>
    <recommendedName>
        <fullName evidence="6">Leucine carboxyl methyltransferase 1</fullName>
        <ecNumber evidence="6">2.1.1.233</ecNumber>
    </recommendedName>
</protein>